<proteinExistence type="predicted"/>
<evidence type="ECO:0000313" key="3">
    <source>
        <dbReference type="Proteomes" id="UP000002139"/>
    </source>
</evidence>
<keyword evidence="3" id="KW-1185">Reference proteome</keyword>
<reference evidence="2 3" key="1">
    <citation type="journal article" date="2007" name="Nat. Biotechnol.">
        <title>Complete genome sequence of the myxobacterium Sorangium cellulosum.</title>
        <authorList>
            <person name="Schneiker S."/>
            <person name="Perlova O."/>
            <person name="Kaiser O."/>
            <person name="Gerth K."/>
            <person name="Alici A."/>
            <person name="Altmeyer M.O."/>
            <person name="Bartels D."/>
            <person name="Bekel T."/>
            <person name="Beyer S."/>
            <person name="Bode E."/>
            <person name="Bode H.B."/>
            <person name="Bolten C.J."/>
            <person name="Choudhuri J.V."/>
            <person name="Doss S."/>
            <person name="Elnakady Y.A."/>
            <person name="Frank B."/>
            <person name="Gaigalat L."/>
            <person name="Goesmann A."/>
            <person name="Groeger C."/>
            <person name="Gross F."/>
            <person name="Jelsbak L."/>
            <person name="Jelsbak L."/>
            <person name="Kalinowski J."/>
            <person name="Kegler C."/>
            <person name="Knauber T."/>
            <person name="Konietzny S."/>
            <person name="Kopp M."/>
            <person name="Krause L."/>
            <person name="Krug D."/>
            <person name="Linke B."/>
            <person name="Mahmud T."/>
            <person name="Martinez-Arias R."/>
            <person name="McHardy A.C."/>
            <person name="Merai M."/>
            <person name="Meyer F."/>
            <person name="Mormann S."/>
            <person name="Munoz-Dorado J."/>
            <person name="Perez J."/>
            <person name="Pradella S."/>
            <person name="Rachid S."/>
            <person name="Raddatz G."/>
            <person name="Rosenau F."/>
            <person name="Rueckert C."/>
            <person name="Sasse F."/>
            <person name="Scharfe M."/>
            <person name="Schuster S.C."/>
            <person name="Suen G."/>
            <person name="Treuner-Lange A."/>
            <person name="Velicer G.J."/>
            <person name="Vorholter F.-J."/>
            <person name="Weissman K.J."/>
            <person name="Welch R.D."/>
            <person name="Wenzel S.C."/>
            <person name="Whitworth D.E."/>
            <person name="Wilhelm S."/>
            <person name="Wittmann C."/>
            <person name="Bloecker H."/>
            <person name="Puehler A."/>
            <person name="Mueller R."/>
        </authorList>
    </citation>
    <scope>NUCLEOTIDE SEQUENCE [LARGE SCALE GENOMIC DNA]</scope>
    <source>
        <strain evidence="3">So ce56</strain>
    </source>
</reference>
<name>A9G8I8_SORC5</name>
<evidence type="ECO:0000256" key="1">
    <source>
        <dbReference type="SAM" id="MobiDB-lite"/>
    </source>
</evidence>
<organism evidence="2 3">
    <name type="scientific">Sorangium cellulosum (strain So ce56)</name>
    <name type="common">Polyangium cellulosum (strain So ce56)</name>
    <dbReference type="NCBI Taxonomy" id="448385"/>
    <lineage>
        <taxon>Bacteria</taxon>
        <taxon>Pseudomonadati</taxon>
        <taxon>Myxococcota</taxon>
        <taxon>Polyangia</taxon>
        <taxon>Polyangiales</taxon>
        <taxon>Polyangiaceae</taxon>
        <taxon>Sorangium</taxon>
    </lineage>
</organism>
<sequence length="361" mass="39094">MIVRSMEKTLELVEPHVPPALVSPRDWRAFGRCAPALLDAASVLTLECHLGATAARVDLLACILAEGREVLASRLPRSRREDPVAPGGAPPAEGADPLRGPPGRLLAAWTTPGTLLFEQVPLLWFEFDQPAARRGPVEPSVLLCLDPRPLTNLEAPEAERDFSPSGRLRLVEAALSVLLDGPVPVATLAALLRCFTLLPDGGHAVHLSVMSARQPVTLKLNVSLPRDRLVGYLLGVGWPGKPGEVEELLGALRVDDERVTIDVTIGDSVAPRLGIELFDLATRRLDPGRSATLERLSSLGLCTPSQRDALTAWPGSSRERCREGEWPSRVRRWIDLKIVLGPDRALLAKAYLGVLRCFSLA</sequence>
<dbReference type="BioCyc" id="SCEL448385:SCE_RS29980-MONOMER"/>
<dbReference type="eggNOG" id="COG3751">
    <property type="taxonomic scope" value="Bacteria"/>
</dbReference>
<dbReference type="EMBL" id="AM746676">
    <property type="protein sequence ID" value="CAN95999.1"/>
    <property type="molecule type" value="Genomic_DNA"/>
</dbReference>
<dbReference type="RefSeq" id="WP_012238464.1">
    <property type="nucleotide sequence ID" value="NC_010162.1"/>
</dbReference>
<gene>
    <name evidence="2" type="ordered locus">sce5836</name>
</gene>
<feature type="region of interest" description="Disordered" evidence="1">
    <location>
        <begin position="75"/>
        <end position="103"/>
    </location>
</feature>
<dbReference type="Proteomes" id="UP000002139">
    <property type="component" value="Chromosome"/>
</dbReference>
<dbReference type="STRING" id="448385.sce5836"/>
<evidence type="ECO:0000313" key="2">
    <source>
        <dbReference type="EMBL" id="CAN95999.1"/>
    </source>
</evidence>
<feature type="compositionally biased region" description="Low complexity" evidence="1">
    <location>
        <begin position="84"/>
        <end position="97"/>
    </location>
</feature>
<dbReference type="AlphaFoldDB" id="A9G8I8"/>
<dbReference type="KEGG" id="scl:sce5836"/>
<protein>
    <submittedName>
        <fullName evidence="2">Uncharacterized protein</fullName>
    </submittedName>
</protein>
<dbReference type="HOGENOM" id="CLU_055262_0_0_7"/>
<accession>A9G8I8</accession>
<dbReference type="OrthoDB" id="943699at2"/>